<proteinExistence type="predicted"/>
<dbReference type="EMBL" id="BMAU01021331">
    <property type="protein sequence ID" value="GFY14690.1"/>
    <property type="molecule type" value="Genomic_DNA"/>
</dbReference>
<comment type="caution">
    <text evidence="1">The sequence shown here is derived from an EMBL/GenBank/DDBJ whole genome shotgun (WGS) entry which is preliminary data.</text>
</comment>
<accession>A0A8X6VPK3</accession>
<protein>
    <submittedName>
        <fullName evidence="1">Uncharacterized protein</fullName>
    </submittedName>
</protein>
<name>A0A8X6VPK3_TRICX</name>
<gene>
    <name evidence="1" type="ORF">TNCV_647341</name>
</gene>
<dbReference type="AlphaFoldDB" id="A0A8X6VPK3"/>
<organism evidence="1 2">
    <name type="scientific">Trichonephila clavipes</name>
    <name type="common">Golden silk orbweaver</name>
    <name type="synonym">Nephila clavipes</name>
    <dbReference type="NCBI Taxonomy" id="2585209"/>
    <lineage>
        <taxon>Eukaryota</taxon>
        <taxon>Metazoa</taxon>
        <taxon>Ecdysozoa</taxon>
        <taxon>Arthropoda</taxon>
        <taxon>Chelicerata</taxon>
        <taxon>Arachnida</taxon>
        <taxon>Araneae</taxon>
        <taxon>Araneomorphae</taxon>
        <taxon>Entelegynae</taxon>
        <taxon>Araneoidea</taxon>
        <taxon>Nephilidae</taxon>
        <taxon>Trichonephila</taxon>
    </lineage>
</organism>
<sequence>MGDDVCRKSRQACTAVQTVTAELLYECIMRIFLLDECRITECFSGYIVNFVKHVPSTSPDMMLVGEEL</sequence>
<dbReference type="Proteomes" id="UP000887159">
    <property type="component" value="Unassembled WGS sequence"/>
</dbReference>
<evidence type="ECO:0000313" key="2">
    <source>
        <dbReference type="Proteomes" id="UP000887159"/>
    </source>
</evidence>
<keyword evidence="2" id="KW-1185">Reference proteome</keyword>
<reference evidence="1" key="1">
    <citation type="submission" date="2020-08" db="EMBL/GenBank/DDBJ databases">
        <title>Multicomponent nature underlies the extraordinary mechanical properties of spider dragline silk.</title>
        <authorList>
            <person name="Kono N."/>
            <person name="Nakamura H."/>
            <person name="Mori M."/>
            <person name="Yoshida Y."/>
            <person name="Ohtoshi R."/>
            <person name="Malay A.D."/>
            <person name="Moran D.A.P."/>
            <person name="Tomita M."/>
            <person name="Numata K."/>
            <person name="Arakawa K."/>
        </authorList>
    </citation>
    <scope>NUCLEOTIDE SEQUENCE</scope>
</reference>
<evidence type="ECO:0000313" key="1">
    <source>
        <dbReference type="EMBL" id="GFY14690.1"/>
    </source>
</evidence>